<dbReference type="EMBL" id="BLAL01000020">
    <property type="protein sequence ID" value="GES76483.1"/>
    <property type="molecule type" value="Genomic_DNA"/>
</dbReference>
<evidence type="ECO:0000313" key="2">
    <source>
        <dbReference type="Proteomes" id="UP000615446"/>
    </source>
</evidence>
<dbReference type="AlphaFoldDB" id="A0A8H3KYX9"/>
<name>A0A8H3KYX9_9GLOM</name>
<proteinExistence type="predicted"/>
<accession>A0A8H3KYX9</accession>
<dbReference type="Proteomes" id="UP000615446">
    <property type="component" value="Unassembled WGS sequence"/>
</dbReference>
<evidence type="ECO:0000313" key="1">
    <source>
        <dbReference type="EMBL" id="GES76483.1"/>
    </source>
</evidence>
<sequence length="75" mass="9318">MIRCNSSWEDFEFVRTTQKTTFERIYLLCLEFYRLISGKKYFNGLHEQWIFVLRNVLMPFEVPEDGWNRFYFSMV</sequence>
<protein>
    <submittedName>
        <fullName evidence="1">Uncharacterized protein</fullName>
    </submittedName>
</protein>
<reference evidence="1" key="1">
    <citation type="submission" date="2019-10" db="EMBL/GenBank/DDBJ databases">
        <title>Conservation and host-specific expression of non-tandemly repeated heterogenous ribosome RNA gene in arbuscular mycorrhizal fungi.</title>
        <authorList>
            <person name="Maeda T."/>
            <person name="Kobayashi Y."/>
            <person name="Nakagawa T."/>
            <person name="Ezawa T."/>
            <person name="Yamaguchi K."/>
            <person name="Bino T."/>
            <person name="Nishimoto Y."/>
            <person name="Shigenobu S."/>
            <person name="Kawaguchi M."/>
        </authorList>
    </citation>
    <scope>NUCLEOTIDE SEQUENCE</scope>
    <source>
        <strain evidence="1">HR1</strain>
    </source>
</reference>
<organism evidence="1 2">
    <name type="scientific">Rhizophagus clarus</name>
    <dbReference type="NCBI Taxonomy" id="94130"/>
    <lineage>
        <taxon>Eukaryota</taxon>
        <taxon>Fungi</taxon>
        <taxon>Fungi incertae sedis</taxon>
        <taxon>Mucoromycota</taxon>
        <taxon>Glomeromycotina</taxon>
        <taxon>Glomeromycetes</taxon>
        <taxon>Glomerales</taxon>
        <taxon>Glomeraceae</taxon>
        <taxon>Rhizophagus</taxon>
    </lineage>
</organism>
<gene>
    <name evidence="1" type="ORF">RCL2_000388500</name>
</gene>
<comment type="caution">
    <text evidence="1">The sequence shown here is derived from an EMBL/GenBank/DDBJ whole genome shotgun (WGS) entry which is preliminary data.</text>
</comment>